<gene>
    <name evidence="1" type="ORF">B5V02_01405</name>
</gene>
<dbReference type="EMBL" id="MZXV01000010">
    <property type="protein sequence ID" value="PZV40236.1"/>
    <property type="molecule type" value="Genomic_DNA"/>
</dbReference>
<protein>
    <recommendedName>
        <fullName evidence="3">DUF1127 domain-containing protein</fullName>
    </recommendedName>
</protein>
<evidence type="ECO:0000313" key="2">
    <source>
        <dbReference type="Proteomes" id="UP000248616"/>
    </source>
</evidence>
<sequence length="76" mass="8611">METKPGKRHALFINSNLKDMAMTTILHNSFRRPILDLFAAPFRPRSRGLLDHRALSDHFLRDIGMLDGHASAGSIR</sequence>
<proteinExistence type="predicted"/>
<comment type="caution">
    <text evidence="1">The sequence shown here is derived from an EMBL/GenBank/DDBJ whole genome shotgun (WGS) entry which is preliminary data.</text>
</comment>
<name>A0A2W7EAF4_9HYPH</name>
<keyword evidence="2" id="KW-1185">Reference proteome</keyword>
<evidence type="ECO:0008006" key="3">
    <source>
        <dbReference type="Google" id="ProtNLM"/>
    </source>
</evidence>
<dbReference type="AlphaFoldDB" id="A0A2W7EAF4"/>
<reference evidence="2" key="1">
    <citation type="submission" date="2017-03" db="EMBL/GenBank/DDBJ databases">
        <authorList>
            <person name="Safronova V.I."/>
            <person name="Sazanova A.L."/>
            <person name="Chirak E.R."/>
        </authorList>
    </citation>
    <scope>NUCLEOTIDE SEQUENCE [LARGE SCALE GENOMIC DNA]</scope>
    <source>
        <strain evidence="2">Ach-343</strain>
    </source>
</reference>
<dbReference type="Proteomes" id="UP000248616">
    <property type="component" value="Unassembled WGS sequence"/>
</dbReference>
<evidence type="ECO:0000313" key="1">
    <source>
        <dbReference type="EMBL" id="PZV40236.1"/>
    </source>
</evidence>
<organism evidence="1 2">
    <name type="scientific">Mesorhizobium kowhaii</name>
    <dbReference type="NCBI Taxonomy" id="1300272"/>
    <lineage>
        <taxon>Bacteria</taxon>
        <taxon>Pseudomonadati</taxon>
        <taxon>Pseudomonadota</taxon>
        <taxon>Alphaproteobacteria</taxon>
        <taxon>Hyphomicrobiales</taxon>
        <taxon>Phyllobacteriaceae</taxon>
        <taxon>Mesorhizobium</taxon>
    </lineage>
</organism>
<accession>A0A2W7EAF4</accession>